<keyword evidence="2" id="KW-1185">Reference proteome</keyword>
<organism evidence="1 2">
    <name type="scientific">Hippocampus comes</name>
    <name type="common">Tiger tail seahorse</name>
    <dbReference type="NCBI Taxonomy" id="109280"/>
    <lineage>
        <taxon>Eukaryota</taxon>
        <taxon>Metazoa</taxon>
        <taxon>Chordata</taxon>
        <taxon>Craniata</taxon>
        <taxon>Vertebrata</taxon>
        <taxon>Euteleostomi</taxon>
        <taxon>Actinopterygii</taxon>
        <taxon>Neopterygii</taxon>
        <taxon>Teleostei</taxon>
        <taxon>Neoteleostei</taxon>
        <taxon>Acanthomorphata</taxon>
        <taxon>Syngnathiaria</taxon>
        <taxon>Syngnathiformes</taxon>
        <taxon>Syngnathoidei</taxon>
        <taxon>Syngnathidae</taxon>
        <taxon>Hippocampus</taxon>
    </lineage>
</organism>
<evidence type="ECO:0000313" key="2">
    <source>
        <dbReference type="Proteomes" id="UP000264820"/>
    </source>
</evidence>
<evidence type="ECO:0000313" key="1">
    <source>
        <dbReference type="Ensembl" id="ENSHCOP00000005253.1"/>
    </source>
</evidence>
<reference evidence="1" key="1">
    <citation type="submission" date="2025-08" db="UniProtKB">
        <authorList>
            <consortium name="Ensembl"/>
        </authorList>
    </citation>
    <scope>IDENTIFICATION</scope>
</reference>
<accession>A0A3Q2XL37</accession>
<reference evidence="1" key="2">
    <citation type="submission" date="2025-09" db="UniProtKB">
        <authorList>
            <consortium name="Ensembl"/>
        </authorList>
    </citation>
    <scope>IDENTIFICATION</scope>
</reference>
<dbReference type="Proteomes" id="UP000264820">
    <property type="component" value="Unplaced"/>
</dbReference>
<dbReference type="AlphaFoldDB" id="A0A3Q2XL37"/>
<dbReference type="Ensembl" id="ENSHCOT00000005684.1">
    <property type="protein sequence ID" value="ENSHCOP00000005253.1"/>
    <property type="gene ID" value="ENSHCOG00000006895.1"/>
</dbReference>
<proteinExistence type="predicted"/>
<name>A0A3Q2XL37_HIPCM</name>
<sequence length="134" mass="14976">STLASQLKPTCVVLASKPLPSYLDSQSSYNASCHETQTKNKSTRDKNALHERTFGDSTTTVQSSNSHPCRNAYIQYSKTNMKTSFSMNCSLESPPNQTKSNLPCYCRDFVTSRPDRLQVTVNRLYAHFSSGHNT</sequence>
<protein>
    <submittedName>
        <fullName evidence="1">Uncharacterized protein</fullName>
    </submittedName>
</protein>